<feature type="transmembrane region" description="Helical" evidence="1">
    <location>
        <begin position="6"/>
        <end position="24"/>
    </location>
</feature>
<keyword evidence="1" id="KW-1133">Transmembrane helix</keyword>
<reference evidence="3" key="1">
    <citation type="submission" date="2020-09" db="EMBL/GenBank/DDBJ databases">
        <title>New species isolated from human feces.</title>
        <authorList>
            <person name="Kitahara M."/>
            <person name="Shigeno Y."/>
            <person name="Shime M."/>
            <person name="Matsumoto Y."/>
            <person name="Nakamura S."/>
            <person name="Motooka D."/>
            <person name="Fukuoka S."/>
            <person name="Nishikawa H."/>
            <person name="Benno Y."/>
        </authorList>
    </citation>
    <scope>NUCLEOTIDE SEQUENCE</scope>
    <source>
        <strain evidence="3">MM35</strain>
    </source>
</reference>
<evidence type="ECO:0000313" key="3">
    <source>
        <dbReference type="EMBL" id="BCK79132.1"/>
    </source>
</evidence>
<evidence type="ECO:0000259" key="2">
    <source>
        <dbReference type="Pfam" id="PF18145"/>
    </source>
</evidence>
<sequence>MTENIIIAIIFIAIIVVIYFINWIKGKEENSVSNTLISTGCLLIASGIPAISDAIVDGIFQLLSLQTPTNEGDFFFRALIGLVLIILGLVLKFNLKKRIYVLNMYGMATQKDIDELKAIADLKLAEHKVKEQTIDFVQLFNDDKVISKKTNQVICKQIENTTAKFSAKAADQEKTYFTGMAPIPYTVYAGTFLESAKISRYFEYDAHNGGHYYSLKKASHKEMKKGWDKLNITLPQNIDKNANEVVLAISITHKITDVDLSQFSTDIIHLALDVPQDNAIRYLQQLHEYKKKIDDVIQNNLTTNYPKLEIIHIAASIPSCVSVEIGKIIGLRTNRMVNIVVHHYNESIMPPYIFGLYVNGSNKGKLWE</sequence>
<dbReference type="Proteomes" id="UP000681343">
    <property type="component" value="Chromosome"/>
</dbReference>
<organism evidence="3 4">
    <name type="scientific">Vescimonas fastidiosa</name>
    <dbReference type="NCBI Taxonomy" id="2714353"/>
    <lineage>
        <taxon>Bacteria</taxon>
        <taxon>Bacillati</taxon>
        <taxon>Bacillota</taxon>
        <taxon>Clostridia</taxon>
        <taxon>Eubacteriales</taxon>
        <taxon>Oscillospiraceae</taxon>
        <taxon>Vescimonas</taxon>
    </lineage>
</organism>
<dbReference type="NCBIfam" id="NF033611">
    <property type="entry name" value="SAVED"/>
    <property type="match status" value="1"/>
</dbReference>
<dbReference type="RefSeq" id="WP_212820375.1">
    <property type="nucleotide sequence ID" value="NZ_AP023415.1"/>
</dbReference>
<feature type="transmembrane region" description="Helical" evidence="1">
    <location>
        <begin position="36"/>
        <end position="62"/>
    </location>
</feature>
<accession>A0A810PYI9</accession>
<dbReference type="KEGG" id="vfa:MM35RIKEN_13240"/>
<feature type="transmembrane region" description="Helical" evidence="1">
    <location>
        <begin position="74"/>
        <end position="95"/>
    </location>
</feature>
<evidence type="ECO:0000256" key="1">
    <source>
        <dbReference type="SAM" id="Phobius"/>
    </source>
</evidence>
<keyword evidence="4" id="KW-1185">Reference proteome</keyword>
<keyword evidence="1" id="KW-0812">Transmembrane</keyword>
<gene>
    <name evidence="3" type="ORF">MM35RIKEN_13240</name>
</gene>
<dbReference type="InterPro" id="IPR040836">
    <property type="entry name" value="SAVED"/>
</dbReference>
<dbReference type="Pfam" id="PF18145">
    <property type="entry name" value="SAVED"/>
    <property type="match status" value="1"/>
</dbReference>
<dbReference type="AlphaFoldDB" id="A0A810PYI9"/>
<protein>
    <recommendedName>
        <fullName evidence="2">SMODS-associated and fused to various effectors domain-containing protein</fullName>
    </recommendedName>
</protein>
<keyword evidence="1" id="KW-0472">Membrane</keyword>
<proteinExistence type="predicted"/>
<name>A0A810PYI9_9FIRM</name>
<dbReference type="EMBL" id="AP023415">
    <property type="protein sequence ID" value="BCK79132.1"/>
    <property type="molecule type" value="Genomic_DNA"/>
</dbReference>
<evidence type="ECO:0000313" key="4">
    <source>
        <dbReference type="Proteomes" id="UP000681343"/>
    </source>
</evidence>
<feature type="domain" description="SMODS-associated and fused to various effectors" evidence="2">
    <location>
        <begin position="160"/>
        <end position="355"/>
    </location>
</feature>